<sequence>MINPHSYRDTWADISLDALSHNVHAFKNHTNPACRLMAVVKADGYGHGAVEIAQNAIDAGADWLGVAFVDEGIELRKAGIHKPILLLGYTPPRSIEAAVIHDLTITIFTQDILTQVESAAKRMNKTPKVHIKINSGMNRIGVSTSTEALQLAKAIDQSPLVELEGIFTHFADADNEDPTYTYMQFEHFQTIVDHIEENEIYIPIKHCANSATTIAHRKMHLNMVRVGVSLYGFYPSPHLKEWIDLTPVMTLKTKVAAVNKLEAGTPISYGLTFKTERPSSVATLPIGYADGLPRLLSNQGTMSVHRHLVPIVGSICMDQTMIDVTGTGKVLPDDEVTVFGDGNKGLPTADEIAELTGTIHYEITCSIGKRVPRIYQAAQTKTRYNML</sequence>
<dbReference type="Pfam" id="PF00842">
    <property type="entry name" value="Ala_racemase_C"/>
    <property type="match status" value="1"/>
</dbReference>
<evidence type="ECO:0000256" key="2">
    <source>
        <dbReference type="ARBA" id="ARBA00022898"/>
    </source>
</evidence>
<dbReference type="InterPro" id="IPR009006">
    <property type="entry name" value="Ala_racemase/Decarboxylase_C"/>
</dbReference>
<evidence type="ECO:0000313" key="7">
    <source>
        <dbReference type="Proteomes" id="UP000642571"/>
    </source>
</evidence>
<comment type="catalytic activity">
    <reaction evidence="4">
        <text>L-alanine = D-alanine</text>
        <dbReference type="Rhea" id="RHEA:20249"/>
        <dbReference type="ChEBI" id="CHEBI:57416"/>
        <dbReference type="ChEBI" id="CHEBI:57972"/>
        <dbReference type="EC" id="5.1.1.1"/>
    </reaction>
</comment>
<organism evidence="6 7">
    <name type="scientific">Pontibacillus salipaludis</name>
    <dbReference type="NCBI Taxonomy" id="1697394"/>
    <lineage>
        <taxon>Bacteria</taxon>
        <taxon>Bacillati</taxon>
        <taxon>Bacillota</taxon>
        <taxon>Bacilli</taxon>
        <taxon>Bacillales</taxon>
        <taxon>Bacillaceae</taxon>
        <taxon>Pontibacillus</taxon>
    </lineage>
</organism>
<feature type="modified residue" description="N6-(pyridoxal phosphate)lysine" evidence="4">
    <location>
        <position position="41"/>
    </location>
</feature>
<dbReference type="InterPro" id="IPR000821">
    <property type="entry name" value="Ala_racemase"/>
</dbReference>
<dbReference type="EC" id="5.1.1.1" evidence="4"/>
<evidence type="ECO:0000256" key="1">
    <source>
        <dbReference type="ARBA" id="ARBA00001933"/>
    </source>
</evidence>
<evidence type="ECO:0000256" key="3">
    <source>
        <dbReference type="ARBA" id="ARBA00023235"/>
    </source>
</evidence>
<dbReference type="SUPFAM" id="SSF50621">
    <property type="entry name" value="Alanine racemase C-terminal domain-like"/>
    <property type="match status" value="1"/>
</dbReference>
<feature type="binding site" evidence="4">
    <location>
        <position position="317"/>
    </location>
    <ligand>
        <name>substrate</name>
    </ligand>
</feature>
<feature type="active site" description="Proton acceptor; specific for L-alanine" evidence="4">
    <location>
        <position position="269"/>
    </location>
</feature>
<dbReference type="PANTHER" id="PTHR30511:SF0">
    <property type="entry name" value="ALANINE RACEMASE, CATABOLIC-RELATED"/>
    <property type="match status" value="1"/>
</dbReference>
<dbReference type="InterPro" id="IPR020622">
    <property type="entry name" value="Ala_racemase_pyridoxalP-BS"/>
</dbReference>
<dbReference type="SUPFAM" id="SSF51419">
    <property type="entry name" value="PLP-binding barrel"/>
    <property type="match status" value="1"/>
</dbReference>
<comment type="function">
    <text evidence="4">Catalyzes the interconversion of L-alanine and D-alanine. May also act on other amino acids.</text>
</comment>
<feature type="binding site" evidence="4">
    <location>
        <position position="139"/>
    </location>
    <ligand>
        <name>substrate</name>
    </ligand>
</feature>
<dbReference type="Pfam" id="PF01168">
    <property type="entry name" value="Ala_racemase_N"/>
    <property type="match status" value="1"/>
</dbReference>
<feature type="domain" description="Alanine racemase C-terminal" evidence="5">
    <location>
        <begin position="248"/>
        <end position="376"/>
    </location>
</feature>
<evidence type="ECO:0000313" key="6">
    <source>
        <dbReference type="EMBL" id="GGD07410.1"/>
    </source>
</evidence>
<dbReference type="Gene3D" id="3.20.20.10">
    <property type="entry name" value="Alanine racemase"/>
    <property type="match status" value="1"/>
</dbReference>
<reference evidence="7" key="1">
    <citation type="journal article" date="2019" name="Int. J. Syst. Evol. Microbiol.">
        <title>The Global Catalogue of Microorganisms (GCM) 10K type strain sequencing project: providing services to taxonomists for standard genome sequencing and annotation.</title>
        <authorList>
            <consortium name="The Broad Institute Genomics Platform"/>
            <consortium name="The Broad Institute Genome Sequencing Center for Infectious Disease"/>
            <person name="Wu L."/>
            <person name="Ma J."/>
        </authorList>
    </citation>
    <scope>NUCLEOTIDE SEQUENCE [LARGE SCALE GENOMIC DNA]</scope>
    <source>
        <strain evidence="7">CGMCC 1.15353</strain>
    </source>
</reference>
<dbReference type="SMART" id="SM01005">
    <property type="entry name" value="Ala_racemase_C"/>
    <property type="match status" value="1"/>
</dbReference>
<protein>
    <recommendedName>
        <fullName evidence="4">Alanine racemase</fullName>
        <ecNumber evidence="4">5.1.1.1</ecNumber>
    </recommendedName>
</protein>
<dbReference type="HAMAP" id="MF_01201">
    <property type="entry name" value="Ala_racemase"/>
    <property type="match status" value="1"/>
</dbReference>
<dbReference type="PRINTS" id="PR00992">
    <property type="entry name" value="ALARACEMASE"/>
</dbReference>
<keyword evidence="7" id="KW-1185">Reference proteome</keyword>
<dbReference type="RefSeq" id="WP_308422054.1">
    <property type="nucleotide sequence ID" value="NZ_BMIN01000004.1"/>
</dbReference>
<comment type="caution">
    <text evidence="6">The sequence shown here is derived from an EMBL/GenBank/DDBJ whole genome shotgun (WGS) entry which is preliminary data.</text>
</comment>
<dbReference type="PANTHER" id="PTHR30511">
    <property type="entry name" value="ALANINE RACEMASE"/>
    <property type="match status" value="1"/>
</dbReference>
<dbReference type="EMBL" id="BMIN01000004">
    <property type="protein sequence ID" value="GGD07410.1"/>
    <property type="molecule type" value="Genomic_DNA"/>
</dbReference>
<proteinExistence type="inferred from homology"/>
<dbReference type="InterPro" id="IPR011079">
    <property type="entry name" value="Ala_racemase_C"/>
</dbReference>
<dbReference type="PROSITE" id="PS00395">
    <property type="entry name" value="ALANINE_RACEMASE"/>
    <property type="match status" value="1"/>
</dbReference>
<comment type="pathway">
    <text evidence="4">Amino-acid biosynthesis; D-alanine biosynthesis; D-alanine from L-alanine: step 1/1.</text>
</comment>
<dbReference type="InterPro" id="IPR029066">
    <property type="entry name" value="PLP-binding_barrel"/>
</dbReference>
<accession>A0ABQ1PYX2</accession>
<comment type="cofactor">
    <cofactor evidence="1 4">
        <name>pyridoxal 5'-phosphate</name>
        <dbReference type="ChEBI" id="CHEBI:597326"/>
    </cofactor>
</comment>
<dbReference type="InterPro" id="IPR001608">
    <property type="entry name" value="Ala_racemase_N"/>
</dbReference>
<dbReference type="Proteomes" id="UP000642571">
    <property type="component" value="Unassembled WGS sequence"/>
</dbReference>
<gene>
    <name evidence="6" type="ORF">GCM10011389_13740</name>
</gene>
<evidence type="ECO:0000259" key="5">
    <source>
        <dbReference type="SMART" id="SM01005"/>
    </source>
</evidence>
<comment type="similarity">
    <text evidence="4">Belongs to the alanine racemase family.</text>
</comment>
<keyword evidence="2 4" id="KW-0663">Pyridoxal phosphate</keyword>
<dbReference type="Gene3D" id="2.40.37.10">
    <property type="entry name" value="Lyase, Ornithine Decarboxylase, Chain A, domain 1"/>
    <property type="match status" value="1"/>
</dbReference>
<keyword evidence="3 4" id="KW-0413">Isomerase</keyword>
<name>A0ABQ1PYX2_9BACI</name>
<evidence type="ECO:0000256" key="4">
    <source>
        <dbReference type="HAMAP-Rule" id="MF_01201"/>
    </source>
</evidence>
<feature type="active site" description="Proton acceptor; specific for D-alanine" evidence="4">
    <location>
        <position position="41"/>
    </location>
</feature>
<dbReference type="NCBIfam" id="TIGR00492">
    <property type="entry name" value="alr"/>
    <property type="match status" value="1"/>
</dbReference>
<dbReference type="CDD" id="cd00430">
    <property type="entry name" value="PLPDE_III_AR"/>
    <property type="match status" value="1"/>
</dbReference>